<dbReference type="InterPro" id="IPR036280">
    <property type="entry name" value="Multihaem_cyt_sf"/>
</dbReference>
<name>A0A3M6TRF0_POCDA</name>
<gene>
    <name evidence="2" type="ORF">pdam_00017572</name>
</gene>
<dbReference type="Proteomes" id="UP000275408">
    <property type="component" value="Unassembled WGS sequence"/>
</dbReference>
<dbReference type="OrthoDB" id="10534602at2759"/>
<protein>
    <submittedName>
        <fullName evidence="2">Uncharacterized protein</fullName>
    </submittedName>
</protein>
<evidence type="ECO:0000256" key="1">
    <source>
        <dbReference type="SAM" id="MobiDB-lite"/>
    </source>
</evidence>
<accession>A0A3M6TRF0</accession>
<dbReference type="EMBL" id="RCHS01003083">
    <property type="protein sequence ID" value="RMX43985.1"/>
    <property type="molecule type" value="Genomic_DNA"/>
</dbReference>
<keyword evidence="3" id="KW-1185">Reference proteome</keyword>
<evidence type="ECO:0000313" key="3">
    <source>
        <dbReference type="Proteomes" id="UP000275408"/>
    </source>
</evidence>
<feature type="compositionally biased region" description="Basic and acidic residues" evidence="1">
    <location>
        <begin position="1"/>
        <end position="12"/>
    </location>
</feature>
<organism evidence="2 3">
    <name type="scientific">Pocillopora damicornis</name>
    <name type="common">Cauliflower coral</name>
    <name type="synonym">Millepora damicornis</name>
    <dbReference type="NCBI Taxonomy" id="46731"/>
    <lineage>
        <taxon>Eukaryota</taxon>
        <taxon>Metazoa</taxon>
        <taxon>Cnidaria</taxon>
        <taxon>Anthozoa</taxon>
        <taxon>Hexacorallia</taxon>
        <taxon>Scleractinia</taxon>
        <taxon>Astrocoeniina</taxon>
        <taxon>Pocilloporidae</taxon>
        <taxon>Pocillopora</taxon>
    </lineage>
</organism>
<sequence>MEAKKRKVEEARASSSNPLDFHDVVDDRVEKNPCSDSSDIHESSINTISTAFNVTIAAPLLACTTHLTSPVASTSANISCITLIIDSDTPGYDEPKFIMFYSMLLQLFTTFCFNCKGNSPKATMRQCGTLVKVLQTCSQCHQEYSWKSQPTSVDCLHFHLPETNKKIESTQELPCSGVKIRDGVTAERGVSLISVVQLVFADVEATGEVKWVMRKSLLT</sequence>
<proteinExistence type="predicted"/>
<reference evidence="2 3" key="1">
    <citation type="journal article" date="2018" name="Sci. Rep.">
        <title>Comparative analysis of the Pocillopora damicornis genome highlights role of immune system in coral evolution.</title>
        <authorList>
            <person name="Cunning R."/>
            <person name="Bay R.A."/>
            <person name="Gillette P."/>
            <person name="Baker A.C."/>
            <person name="Traylor-Knowles N."/>
        </authorList>
    </citation>
    <scope>NUCLEOTIDE SEQUENCE [LARGE SCALE GENOMIC DNA]</scope>
    <source>
        <strain evidence="2">RSMAS</strain>
        <tissue evidence="2">Whole animal</tissue>
    </source>
</reference>
<dbReference type="SUPFAM" id="SSF48695">
    <property type="entry name" value="Multiheme cytochromes"/>
    <property type="match status" value="1"/>
</dbReference>
<comment type="caution">
    <text evidence="2">The sequence shown here is derived from an EMBL/GenBank/DDBJ whole genome shotgun (WGS) entry which is preliminary data.</text>
</comment>
<evidence type="ECO:0000313" key="2">
    <source>
        <dbReference type="EMBL" id="RMX43985.1"/>
    </source>
</evidence>
<feature type="region of interest" description="Disordered" evidence="1">
    <location>
        <begin position="1"/>
        <end position="20"/>
    </location>
</feature>
<dbReference type="AlphaFoldDB" id="A0A3M6TRF0"/>